<dbReference type="PANTHER" id="PTHR39322">
    <property type="entry name" value="ACYL-HOMOSERINE-LACTONE SYNTHASE"/>
    <property type="match status" value="1"/>
</dbReference>
<dbReference type="GO" id="GO:0007165">
    <property type="term" value="P:signal transduction"/>
    <property type="evidence" value="ECO:0007669"/>
    <property type="project" value="TreeGrafter"/>
</dbReference>
<dbReference type="PROSITE" id="PS51187">
    <property type="entry name" value="AUTOINDUCER_SYNTH_2"/>
    <property type="match status" value="1"/>
</dbReference>
<dbReference type="Gene3D" id="3.40.630.30">
    <property type="match status" value="1"/>
</dbReference>
<keyword evidence="7" id="KW-1185">Reference proteome</keyword>
<dbReference type="GO" id="GO:0009372">
    <property type="term" value="P:quorum sensing"/>
    <property type="evidence" value="ECO:0007669"/>
    <property type="project" value="UniProtKB-UniRule"/>
</dbReference>
<dbReference type="Proteomes" id="UP000199441">
    <property type="component" value="Unassembled WGS sequence"/>
</dbReference>
<dbReference type="InterPro" id="IPR001690">
    <property type="entry name" value="Autoind_synthase"/>
</dbReference>
<proteinExistence type="inferred from homology"/>
<keyword evidence="4 5" id="KW-0071">Autoinducer synthesis</keyword>
<keyword evidence="3" id="KW-0949">S-adenosyl-L-methionine</keyword>
<dbReference type="STRING" id="670155.SAMN04488001_3132"/>
<dbReference type="GO" id="GO:0016740">
    <property type="term" value="F:transferase activity"/>
    <property type="evidence" value="ECO:0007669"/>
    <property type="project" value="UniProtKB-KW"/>
</dbReference>
<evidence type="ECO:0000256" key="3">
    <source>
        <dbReference type="ARBA" id="ARBA00022691"/>
    </source>
</evidence>
<gene>
    <name evidence="6" type="ORF">SAMN04488001_3132</name>
</gene>
<evidence type="ECO:0000313" key="6">
    <source>
        <dbReference type="EMBL" id="SDX40933.1"/>
    </source>
</evidence>
<evidence type="ECO:0000313" key="7">
    <source>
        <dbReference type="Proteomes" id="UP000199441"/>
    </source>
</evidence>
<dbReference type="PANTHER" id="PTHR39322:SF1">
    <property type="entry name" value="ISOVALERYL-HOMOSERINE LACTONE SYNTHASE"/>
    <property type="match status" value="1"/>
</dbReference>
<organism evidence="6 7">
    <name type="scientific">Litoreibacter albidus</name>
    <dbReference type="NCBI Taxonomy" id="670155"/>
    <lineage>
        <taxon>Bacteria</taxon>
        <taxon>Pseudomonadati</taxon>
        <taxon>Pseudomonadota</taxon>
        <taxon>Alphaproteobacteria</taxon>
        <taxon>Rhodobacterales</taxon>
        <taxon>Roseobacteraceae</taxon>
        <taxon>Litoreibacter</taxon>
    </lineage>
</organism>
<sequence>MGYTFPKDIDAQVRKALPEISPASSKSSKAPLHSTQENLTSLRIFKANEGAGRIHASVLSVANAHAHGELYGDFLRARKHVFIDTKSWDLPQTDGMEFDQYDTPQSRSIVLHEYGEILAGIRILPTKARCGCYSYMLRDAQLGVINTIPQHVLYERAPTADYVWEATRLFVSSNVPAKRRMMVQSLLMVEMAKAAVDEGASHVVGIVPYVFKRWLERLGMGALPLGPKITMDGDTSQAAIMHVAGI</sequence>
<dbReference type="RefSeq" id="WP_089947866.1">
    <property type="nucleotide sequence ID" value="NZ_FNOI01000007.1"/>
</dbReference>
<name>A0A1H3BG71_9RHOB</name>
<evidence type="ECO:0000256" key="5">
    <source>
        <dbReference type="PROSITE-ProRule" id="PRU00533"/>
    </source>
</evidence>
<keyword evidence="1 5" id="KW-0673">Quorum sensing</keyword>
<evidence type="ECO:0000256" key="2">
    <source>
        <dbReference type="ARBA" id="ARBA00022679"/>
    </source>
</evidence>
<dbReference type="AlphaFoldDB" id="A0A1H3BG71"/>
<comment type="similarity">
    <text evidence="5">Belongs to the autoinducer synthase family.</text>
</comment>
<keyword evidence="2" id="KW-0808">Transferase</keyword>
<evidence type="ECO:0000256" key="4">
    <source>
        <dbReference type="ARBA" id="ARBA00022929"/>
    </source>
</evidence>
<dbReference type="OrthoDB" id="6169313at2"/>
<dbReference type="Pfam" id="PF00765">
    <property type="entry name" value="Autoind_synth"/>
    <property type="match status" value="1"/>
</dbReference>
<reference evidence="7" key="1">
    <citation type="submission" date="2016-10" db="EMBL/GenBank/DDBJ databases">
        <authorList>
            <person name="Varghese N."/>
            <person name="Submissions S."/>
        </authorList>
    </citation>
    <scope>NUCLEOTIDE SEQUENCE [LARGE SCALE GENOMIC DNA]</scope>
    <source>
        <strain evidence="7">DSM 26922</strain>
    </source>
</reference>
<dbReference type="InterPro" id="IPR016181">
    <property type="entry name" value="Acyl_CoA_acyltransferase"/>
</dbReference>
<dbReference type="EMBL" id="FNOI01000007">
    <property type="protein sequence ID" value="SDX40933.1"/>
    <property type="molecule type" value="Genomic_DNA"/>
</dbReference>
<protein>
    <submittedName>
        <fullName evidence="6">Autoinducer synthase</fullName>
    </submittedName>
</protein>
<dbReference type="SUPFAM" id="SSF55729">
    <property type="entry name" value="Acyl-CoA N-acyltransferases (Nat)"/>
    <property type="match status" value="1"/>
</dbReference>
<evidence type="ECO:0000256" key="1">
    <source>
        <dbReference type="ARBA" id="ARBA00022654"/>
    </source>
</evidence>
<accession>A0A1H3BG71</accession>